<dbReference type="PANTHER" id="PTHR45675:SF7">
    <property type="entry name" value="TRANSCRIPTION FACTOR MYB48"/>
    <property type="match status" value="1"/>
</dbReference>
<feature type="region of interest" description="Disordered" evidence="8">
    <location>
        <begin position="114"/>
        <end position="170"/>
    </location>
</feature>
<evidence type="ECO:0000256" key="8">
    <source>
        <dbReference type="SAM" id="MobiDB-lite"/>
    </source>
</evidence>
<dbReference type="PROSITE" id="PS51294">
    <property type="entry name" value="HTH_MYB"/>
    <property type="match status" value="2"/>
</dbReference>
<evidence type="ECO:0000256" key="4">
    <source>
        <dbReference type="ARBA" id="ARBA00023125"/>
    </source>
</evidence>
<feature type="domain" description="Myb-like" evidence="9">
    <location>
        <begin position="4"/>
        <end position="56"/>
    </location>
</feature>
<feature type="domain" description="Myb-like" evidence="9">
    <location>
        <begin position="57"/>
        <end position="107"/>
    </location>
</feature>
<evidence type="ECO:0000313" key="12">
    <source>
        <dbReference type="Proteomes" id="UP000685013"/>
    </source>
</evidence>
<evidence type="ECO:0000256" key="6">
    <source>
        <dbReference type="ARBA" id="ARBA00023242"/>
    </source>
</evidence>
<dbReference type="PROSITE" id="PS50090">
    <property type="entry name" value="MYB_LIKE"/>
    <property type="match status" value="2"/>
</dbReference>
<dbReference type="SMART" id="SM00717">
    <property type="entry name" value="SANT"/>
    <property type="match status" value="2"/>
</dbReference>
<feature type="non-terminal residue" evidence="11">
    <location>
        <position position="1"/>
    </location>
</feature>
<comment type="caution">
    <text evidence="11">The sequence shown here is derived from an EMBL/GenBank/DDBJ whole genome shotgun (WGS) entry which is preliminary data.</text>
</comment>
<dbReference type="EMBL" id="JAGKQH010000002">
    <property type="protein sequence ID" value="KAG6605484.1"/>
    <property type="molecule type" value="Genomic_DNA"/>
</dbReference>
<dbReference type="InterPro" id="IPR001005">
    <property type="entry name" value="SANT/Myb"/>
</dbReference>
<comment type="function">
    <text evidence="7">Transcription factor.</text>
</comment>
<keyword evidence="12" id="KW-1185">Reference proteome</keyword>
<evidence type="ECO:0000259" key="9">
    <source>
        <dbReference type="PROSITE" id="PS50090"/>
    </source>
</evidence>
<organism evidence="11 12">
    <name type="scientific">Cucurbita argyrosperma subsp. sororia</name>
    <dbReference type="NCBI Taxonomy" id="37648"/>
    <lineage>
        <taxon>Eukaryota</taxon>
        <taxon>Viridiplantae</taxon>
        <taxon>Streptophyta</taxon>
        <taxon>Embryophyta</taxon>
        <taxon>Tracheophyta</taxon>
        <taxon>Spermatophyta</taxon>
        <taxon>Magnoliopsida</taxon>
        <taxon>eudicotyledons</taxon>
        <taxon>Gunneridae</taxon>
        <taxon>Pentapetalae</taxon>
        <taxon>rosids</taxon>
        <taxon>fabids</taxon>
        <taxon>Cucurbitales</taxon>
        <taxon>Cucurbitaceae</taxon>
        <taxon>Cucurbiteae</taxon>
        <taxon>Cucurbita</taxon>
    </lineage>
</organism>
<keyword evidence="2" id="KW-0677">Repeat</keyword>
<name>A0AAV6P0X0_9ROSI</name>
<gene>
    <name evidence="11" type="primary">MYB48</name>
    <name evidence="11" type="ORF">SDJN03_02801</name>
</gene>
<evidence type="ECO:0000259" key="10">
    <source>
        <dbReference type="PROSITE" id="PS51294"/>
    </source>
</evidence>
<proteinExistence type="predicted"/>
<feature type="compositionally biased region" description="Low complexity" evidence="8">
    <location>
        <begin position="143"/>
        <end position="153"/>
    </location>
</feature>
<protein>
    <submittedName>
        <fullName evidence="11">Transcription factor MYB48</fullName>
    </submittedName>
</protein>
<dbReference type="CDD" id="cd00167">
    <property type="entry name" value="SANT"/>
    <property type="match status" value="2"/>
</dbReference>
<dbReference type="FunFam" id="1.10.10.60:FF:000259">
    <property type="entry name" value="MYB transcription factor"/>
    <property type="match status" value="1"/>
</dbReference>
<evidence type="ECO:0000256" key="5">
    <source>
        <dbReference type="ARBA" id="ARBA00023163"/>
    </source>
</evidence>
<dbReference type="InterPro" id="IPR044676">
    <property type="entry name" value="EOBI/EOBII-like_plant"/>
</dbReference>
<feature type="domain" description="HTH myb-type" evidence="10">
    <location>
        <begin position="57"/>
        <end position="111"/>
    </location>
</feature>
<feature type="domain" description="HTH myb-type" evidence="10">
    <location>
        <begin position="4"/>
        <end position="56"/>
    </location>
</feature>
<dbReference type="InterPro" id="IPR017930">
    <property type="entry name" value="Myb_dom"/>
</dbReference>
<dbReference type="GO" id="GO:0043565">
    <property type="term" value="F:sequence-specific DNA binding"/>
    <property type="evidence" value="ECO:0007669"/>
    <property type="project" value="InterPro"/>
</dbReference>
<dbReference type="PANTHER" id="PTHR45675">
    <property type="entry name" value="MYB TRANSCRIPTION FACTOR-RELATED-RELATED"/>
    <property type="match status" value="1"/>
</dbReference>
<dbReference type="Pfam" id="PF00249">
    <property type="entry name" value="Myb_DNA-binding"/>
    <property type="match status" value="2"/>
</dbReference>
<keyword evidence="3" id="KW-0805">Transcription regulation</keyword>
<keyword evidence="5" id="KW-0804">Transcription</keyword>
<dbReference type="AlphaFoldDB" id="A0AAV6P0X0"/>
<dbReference type="GO" id="GO:0003700">
    <property type="term" value="F:DNA-binding transcription factor activity"/>
    <property type="evidence" value="ECO:0007669"/>
    <property type="project" value="InterPro"/>
</dbReference>
<dbReference type="Proteomes" id="UP000685013">
    <property type="component" value="Chromosome 2"/>
</dbReference>
<dbReference type="GO" id="GO:0005634">
    <property type="term" value="C:nucleus"/>
    <property type="evidence" value="ECO:0007669"/>
    <property type="project" value="UniProtKB-SubCell"/>
</dbReference>
<comment type="subcellular location">
    <subcellularLocation>
        <location evidence="1">Nucleus</location>
    </subcellularLocation>
</comment>
<dbReference type="FunFam" id="1.10.10.60:FF:000011">
    <property type="entry name" value="Myb transcription factor"/>
    <property type="match status" value="1"/>
</dbReference>
<keyword evidence="6" id="KW-0539">Nucleus</keyword>
<feature type="compositionally biased region" description="Low complexity" evidence="8">
    <location>
        <begin position="119"/>
        <end position="135"/>
    </location>
</feature>
<sequence>MEEGQGIRKGPWTEQEDIQLICFVGLFGDRRWDFIAKVSGLNRTGKSCRLRWVNYLHPGLKRGKMSTQEERLVLELHAKWGNRWSKIARKLPGRTDNEIKNYWRTHMRKKAQEKRRALCSSSSSSSSSSSCSSSSGPVKFFDSGGSEISASSSTKKKGEENQGVGDPNGYSMDDIWKDIDMCDDHEGLIINQDCNYSCPALNPPSWAYYCGDSSWKMEEEESKLIFSGYDDHNGRPRLAQANQNFFY</sequence>
<evidence type="ECO:0000256" key="2">
    <source>
        <dbReference type="ARBA" id="ARBA00022737"/>
    </source>
</evidence>
<evidence type="ECO:0000313" key="11">
    <source>
        <dbReference type="EMBL" id="KAG6605484.1"/>
    </source>
</evidence>
<evidence type="ECO:0000256" key="7">
    <source>
        <dbReference type="ARBA" id="ARBA00057804"/>
    </source>
</evidence>
<accession>A0AAV6P0X0</accession>
<evidence type="ECO:0000256" key="3">
    <source>
        <dbReference type="ARBA" id="ARBA00023015"/>
    </source>
</evidence>
<reference evidence="11 12" key="1">
    <citation type="journal article" date="2021" name="Hortic Res">
        <title>The domestication of Cucurbita argyrosperma as revealed by the genome of its wild relative.</title>
        <authorList>
            <person name="Barrera-Redondo J."/>
            <person name="Sanchez-de la Vega G."/>
            <person name="Aguirre-Liguori J.A."/>
            <person name="Castellanos-Morales G."/>
            <person name="Gutierrez-Guerrero Y.T."/>
            <person name="Aguirre-Dugua X."/>
            <person name="Aguirre-Planter E."/>
            <person name="Tenaillon M.I."/>
            <person name="Lira-Saade R."/>
            <person name="Eguiarte L.E."/>
        </authorList>
    </citation>
    <scope>NUCLEOTIDE SEQUENCE [LARGE SCALE GENOMIC DNA]</scope>
    <source>
        <strain evidence="11">JBR-2021</strain>
    </source>
</reference>
<keyword evidence="4" id="KW-0238">DNA-binding</keyword>
<evidence type="ECO:0000256" key="1">
    <source>
        <dbReference type="ARBA" id="ARBA00004123"/>
    </source>
</evidence>